<proteinExistence type="predicted"/>
<keyword evidence="5" id="KW-1185">Reference proteome</keyword>
<sequence>MRITPEDPAMPDVVALLEEHLRDMHATSPAESVHALDVTRLKKPGIVFLAARDDDGTLLGVGAIAELDASHGEIKSMRTAEAARGKGVAAAVLRELLSTARDRGYSQVSLETGTQEFFGPAHRLYTRAGFTATGPFADYTEDPHSRYFTIRMETETPLRPLEG</sequence>
<dbReference type="EMBL" id="JAUHPV010000002">
    <property type="protein sequence ID" value="MDN4472117.1"/>
    <property type="molecule type" value="Genomic_DNA"/>
</dbReference>
<dbReference type="PANTHER" id="PTHR43877">
    <property type="entry name" value="AMINOALKYLPHOSPHONATE N-ACETYLTRANSFERASE-RELATED-RELATED"/>
    <property type="match status" value="1"/>
</dbReference>
<accession>A0ABT8FZC9</accession>
<dbReference type="PROSITE" id="PS51186">
    <property type="entry name" value="GNAT"/>
    <property type="match status" value="1"/>
</dbReference>
<dbReference type="RefSeq" id="WP_301126429.1">
    <property type="nucleotide sequence ID" value="NZ_JAUHPV010000002.1"/>
</dbReference>
<feature type="domain" description="N-acetyltransferase" evidence="3">
    <location>
        <begin position="1"/>
        <end position="157"/>
    </location>
</feature>
<reference evidence="4" key="1">
    <citation type="submission" date="2023-06" db="EMBL/GenBank/DDBJ databases">
        <title>SYSU T00b26.</title>
        <authorList>
            <person name="Gao L."/>
            <person name="Fang B.-Z."/>
            <person name="Li W.-J."/>
        </authorList>
    </citation>
    <scope>NUCLEOTIDE SEQUENCE</scope>
    <source>
        <strain evidence="4">SYSU T00b26</strain>
    </source>
</reference>
<dbReference type="Pfam" id="PF00583">
    <property type="entry name" value="Acetyltransf_1"/>
    <property type="match status" value="1"/>
</dbReference>
<dbReference type="InterPro" id="IPR050832">
    <property type="entry name" value="Bact_Acetyltransf"/>
</dbReference>
<keyword evidence="1" id="KW-0808">Transferase</keyword>
<dbReference type="InterPro" id="IPR016181">
    <property type="entry name" value="Acyl_CoA_acyltransferase"/>
</dbReference>
<dbReference type="InterPro" id="IPR000182">
    <property type="entry name" value="GNAT_dom"/>
</dbReference>
<dbReference type="CDD" id="cd04301">
    <property type="entry name" value="NAT_SF"/>
    <property type="match status" value="1"/>
</dbReference>
<organism evidence="4 5">
    <name type="scientific">Demequina zhanjiangensis</name>
    <dbReference type="NCBI Taxonomy" id="3051659"/>
    <lineage>
        <taxon>Bacteria</taxon>
        <taxon>Bacillati</taxon>
        <taxon>Actinomycetota</taxon>
        <taxon>Actinomycetes</taxon>
        <taxon>Micrococcales</taxon>
        <taxon>Demequinaceae</taxon>
        <taxon>Demequina</taxon>
    </lineage>
</organism>
<keyword evidence="2" id="KW-0012">Acyltransferase</keyword>
<evidence type="ECO:0000256" key="1">
    <source>
        <dbReference type="ARBA" id="ARBA00022679"/>
    </source>
</evidence>
<protein>
    <submittedName>
        <fullName evidence="4">GNAT family N-acetyltransferase</fullName>
    </submittedName>
</protein>
<evidence type="ECO:0000313" key="5">
    <source>
        <dbReference type="Proteomes" id="UP001172738"/>
    </source>
</evidence>
<evidence type="ECO:0000259" key="3">
    <source>
        <dbReference type="PROSITE" id="PS51186"/>
    </source>
</evidence>
<gene>
    <name evidence="4" type="ORF">QQX04_03805</name>
</gene>
<dbReference type="SUPFAM" id="SSF55729">
    <property type="entry name" value="Acyl-CoA N-acyltransferases (Nat)"/>
    <property type="match status" value="1"/>
</dbReference>
<dbReference type="Proteomes" id="UP001172738">
    <property type="component" value="Unassembled WGS sequence"/>
</dbReference>
<evidence type="ECO:0000256" key="2">
    <source>
        <dbReference type="ARBA" id="ARBA00023315"/>
    </source>
</evidence>
<name>A0ABT8FZC9_9MICO</name>
<evidence type="ECO:0000313" key="4">
    <source>
        <dbReference type="EMBL" id="MDN4472117.1"/>
    </source>
</evidence>
<comment type="caution">
    <text evidence="4">The sequence shown here is derived from an EMBL/GenBank/DDBJ whole genome shotgun (WGS) entry which is preliminary data.</text>
</comment>
<dbReference type="Gene3D" id="3.40.630.30">
    <property type="match status" value="1"/>
</dbReference>
<dbReference type="PANTHER" id="PTHR43877:SF5">
    <property type="entry name" value="BLL8307 PROTEIN"/>
    <property type="match status" value="1"/>
</dbReference>